<dbReference type="EMBL" id="NAJN01000174">
    <property type="protein sequence ID" value="TKA77751.1"/>
    <property type="molecule type" value="Genomic_DNA"/>
</dbReference>
<evidence type="ECO:0000313" key="1">
    <source>
        <dbReference type="EMBL" id="TKA77751.1"/>
    </source>
</evidence>
<dbReference type="CDD" id="cd11577">
    <property type="entry name" value="GH71"/>
    <property type="match status" value="1"/>
</dbReference>
<evidence type="ECO:0000313" key="2">
    <source>
        <dbReference type="Proteomes" id="UP000308768"/>
    </source>
</evidence>
<accession>A0A4U0XMI1</accession>
<proteinExistence type="predicted"/>
<evidence type="ECO:0008006" key="3">
    <source>
        <dbReference type="Google" id="ProtNLM"/>
    </source>
</evidence>
<dbReference type="GO" id="GO:0051118">
    <property type="term" value="F:glucan endo-1,3-alpha-glucosidase activity"/>
    <property type="evidence" value="ECO:0007669"/>
    <property type="project" value="InterPro"/>
</dbReference>
<dbReference type="Proteomes" id="UP000308768">
    <property type="component" value="Unassembled WGS sequence"/>
</dbReference>
<dbReference type="STRING" id="331657.A0A4U0XMI1"/>
<gene>
    <name evidence="1" type="ORF">B0A49_06727</name>
</gene>
<keyword evidence="2" id="KW-1185">Reference proteome</keyword>
<sequence>MVQNAYSYSTTTWQADIKAAQQIGIDGFALNWMPPDCQYPSLAWQMDRIDDAYTVAASQGFKLMFSFDMSWASCNTFWNQTFMASMISKYASNSATYLWNKDVLVSTFGGDSVIYGNQFFAGLKNALNGQVGISLVPALTSYSLAAQFTPPQEAASLVADYPSIDGFFNWQAWPLDRPTNLTISPDVAFKSALVSSHKTGPYIMAVSPWQYKDMNEANSLNSWVAYSDTLFKYRWESAINKVQPDIIELLTWNDYGESHYLRNLPPASETGPASVRLGEMGKYVYGMDHSGWRIMAKYYIAWYKTGTPPAIEQDQVVFWYRTHPKNATCNLGLASSIRNSEYPHDAVFAWALVSSPATISVSVGSNEYWTFKANSTGPAIGSVPFPDNLGSGVIPMVGIVRDGKTVQAANGTQAITSGCGFVNFNPVVGVAGLHLSSWGSDSVLVG</sequence>
<dbReference type="OrthoDB" id="3257981at2759"/>
<dbReference type="Pfam" id="PF03659">
    <property type="entry name" value="Glyco_hydro_71"/>
    <property type="match status" value="1"/>
</dbReference>
<comment type="caution">
    <text evidence="1">The sequence shown here is derived from an EMBL/GenBank/DDBJ whole genome shotgun (WGS) entry which is preliminary data.</text>
</comment>
<protein>
    <recommendedName>
        <fullName evidence="3">Glycoside hydrolase family 71 protein</fullName>
    </recommendedName>
</protein>
<dbReference type="Gene3D" id="3.20.20.80">
    <property type="entry name" value="Glycosidases"/>
    <property type="match status" value="1"/>
</dbReference>
<name>A0A4U0XMI1_9PEZI</name>
<reference evidence="1 2" key="1">
    <citation type="submission" date="2017-03" db="EMBL/GenBank/DDBJ databases">
        <title>Genomes of endolithic fungi from Antarctica.</title>
        <authorList>
            <person name="Coleine C."/>
            <person name="Masonjones S."/>
            <person name="Stajich J.E."/>
        </authorList>
    </citation>
    <scope>NUCLEOTIDE SEQUENCE [LARGE SCALE GENOMIC DNA]</scope>
    <source>
        <strain evidence="1 2">CCFEE 5187</strain>
    </source>
</reference>
<dbReference type="InterPro" id="IPR005197">
    <property type="entry name" value="Glyco_hydro_71"/>
</dbReference>
<organism evidence="1 2">
    <name type="scientific">Cryomyces minteri</name>
    <dbReference type="NCBI Taxonomy" id="331657"/>
    <lineage>
        <taxon>Eukaryota</taxon>
        <taxon>Fungi</taxon>
        <taxon>Dikarya</taxon>
        <taxon>Ascomycota</taxon>
        <taxon>Pezizomycotina</taxon>
        <taxon>Dothideomycetes</taxon>
        <taxon>Dothideomycetes incertae sedis</taxon>
        <taxon>Cryomyces</taxon>
    </lineage>
</organism>
<dbReference type="AlphaFoldDB" id="A0A4U0XMI1"/>